<dbReference type="CDD" id="cd06170">
    <property type="entry name" value="LuxR_C_like"/>
    <property type="match status" value="1"/>
</dbReference>
<protein>
    <submittedName>
        <fullName evidence="5">DNA-binding response regulator</fullName>
    </submittedName>
</protein>
<dbReference type="Proteomes" id="UP000602124">
    <property type="component" value="Unassembled WGS sequence"/>
</dbReference>
<keyword evidence="1 5" id="KW-0238">DNA-binding</keyword>
<dbReference type="InterPro" id="IPR039420">
    <property type="entry name" value="WalR-like"/>
</dbReference>
<name>A0A934IVS6_9HYPH</name>
<feature type="domain" description="Response regulatory" evidence="4">
    <location>
        <begin position="10"/>
        <end position="126"/>
    </location>
</feature>
<evidence type="ECO:0000313" key="6">
    <source>
        <dbReference type="Proteomes" id="UP000602124"/>
    </source>
</evidence>
<dbReference type="SMART" id="SM00448">
    <property type="entry name" value="REC"/>
    <property type="match status" value="1"/>
</dbReference>
<dbReference type="InterPro" id="IPR011006">
    <property type="entry name" value="CheY-like_superfamily"/>
</dbReference>
<dbReference type="GO" id="GO:0000160">
    <property type="term" value="P:phosphorelay signal transduction system"/>
    <property type="evidence" value="ECO:0007669"/>
    <property type="project" value="InterPro"/>
</dbReference>
<dbReference type="InterPro" id="IPR001789">
    <property type="entry name" value="Sig_transdc_resp-reg_receiver"/>
</dbReference>
<dbReference type="InterPro" id="IPR016032">
    <property type="entry name" value="Sig_transdc_resp-reg_C-effctor"/>
</dbReference>
<dbReference type="PROSITE" id="PS50043">
    <property type="entry name" value="HTH_LUXR_2"/>
    <property type="match status" value="1"/>
</dbReference>
<dbReference type="SUPFAM" id="SSF52172">
    <property type="entry name" value="CheY-like"/>
    <property type="match status" value="1"/>
</dbReference>
<dbReference type="InterPro" id="IPR000792">
    <property type="entry name" value="Tscrpt_reg_LuxR_C"/>
</dbReference>
<sequence>MSRIEKEQDIVLLVDDSPESLGFLTTALEQAGVTVLVARSGEAALGIVGRVTPDVVLMDAVMPGLDGFETCRRMKALAALTHVPIIFMTGLTETEHIVHALESGGVDYLSKPINVDELRARIRVHLANARRAQSARIALDAAGRHLVAFGPEGLVLWSTPQANRLLDRAGIDAGEQPVMSRQFVAWKQSAGDALAPGGGFDLDLASAPRLQFAFLGLVGGDEYLFRLSPALEDGQEGVLRQHFGLTARESDVLLWIARGKSNRDIGDILGLSPRTVNKHLEQVYAKLGVENRASAAIKAIQALQAPFDA</sequence>
<evidence type="ECO:0000313" key="5">
    <source>
        <dbReference type="EMBL" id="MBJ3783703.1"/>
    </source>
</evidence>
<dbReference type="Gene3D" id="3.40.50.2300">
    <property type="match status" value="1"/>
</dbReference>
<organism evidence="5 6">
    <name type="scientific">Devosia sediminis</name>
    <dbReference type="NCBI Taxonomy" id="2798801"/>
    <lineage>
        <taxon>Bacteria</taxon>
        <taxon>Pseudomonadati</taxon>
        <taxon>Pseudomonadota</taxon>
        <taxon>Alphaproteobacteria</taxon>
        <taxon>Hyphomicrobiales</taxon>
        <taxon>Devosiaceae</taxon>
        <taxon>Devosia</taxon>
    </lineage>
</organism>
<feature type="modified residue" description="4-aspartylphosphate" evidence="2">
    <location>
        <position position="59"/>
    </location>
</feature>
<dbReference type="EMBL" id="JAEKMH010000001">
    <property type="protein sequence ID" value="MBJ3783703.1"/>
    <property type="molecule type" value="Genomic_DNA"/>
</dbReference>
<dbReference type="PRINTS" id="PR00038">
    <property type="entry name" value="HTHLUXR"/>
</dbReference>
<reference evidence="5" key="1">
    <citation type="submission" date="2020-12" db="EMBL/GenBank/DDBJ databases">
        <title>Devosia sp. MSA67 isolated from Mo River.</title>
        <authorList>
            <person name="Ma F."/>
            <person name="Zi Z."/>
        </authorList>
    </citation>
    <scope>NUCLEOTIDE SEQUENCE</scope>
    <source>
        <strain evidence="5">MSA67</strain>
    </source>
</reference>
<dbReference type="Pfam" id="PF00072">
    <property type="entry name" value="Response_reg"/>
    <property type="match status" value="1"/>
</dbReference>
<keyword evidence="2" id="KW-0597">Phosphoprotein</keyword>
<dbReference type="InterPro" id="IPR036388">
    <property type="entry name" value="WH-like_DNA-bd_sf"/>
</dbReference>
<dbReference type="Gene3D" id="1.10.10.10">
    <property type="entry name" value="Winged helix-like DNA-binding domain superfamily/Winged helix DNA-binding domain"/>
    <property type="match status" value="1"/>
</dbReference>
<accession>A0A934IVS6</accession>
<dbReference type="AlphaFoldDB" id="A0A934IVS6"/>
<evidence type="ECO:0000256" key="1">
    <source>
        <dbReference type="ARBA" id="ARBA00023125"/>
    </source>
</evidence>
<keyword evidence="6" id="KW-1185">Reference proteome</keyword>
<dbReference type="GO" id="GO:0006355">
    <property type="term" value="P:regulation of DNA-templated transcription"/>
    <property type="evidence" value="ECO:0007669"/>
    <property type="project" value="InterPro"/>
</dbReference>
<comment type="caution">
    <text evidence="5">The sequence shown here is derived from an EMBL/GenBank/DDBJ whole genome shotgun (WGS) entry which is preliminary data.</text>
</comment>
<evidence type="ECO:0000259" key="4">
    <source>
        <dbReference type="PROSITE" id="PS50110"/>
    </source>
</evidence>
<dbReference type="RefSeq" id="WP_198874932.1">
    <property type="nucleotide sequence ID" value="NZ_JAEKMH010000001.1"/>
</dbReference>
<evidence type="ECO:0000259" key="3">
    <source>
        <dbReference type="PROSITE" id="PS50043"/>
    </source>
</evidence>
<evidence type="ECO:0000256" key="2">
    <source>
        <dbReference type="PROSITE-ProRule" id="PRU00169"/>
    </source>
</evidence>
<gene>
    <name evidence="5" type="ORF">JEQ47_03120</name>
</gene>
<dbReference type="PANTHER" id="PTHR43214:SF44">
    <property type="entry name" value="TWO-COMPONENT RESPONSE REGULATOR"/>
    <property type="match status" value="1"/>
</dbReference>
<dbReference type="SMART" id="SM00421">
    <property type="entry name" value="HTH_LUXR"/>
    <property type="match status" value="1"/>
</dbReference>
<dbReference type="PANTHER" id="PTHR43214">
    <property type="entry name" value="TWO-COMPONENT RESPONSE REGULATOR"/>
    <property type="match status" value="1"/>
</dbReference>
<feature type="domain" description="HTH luxR-type" evidence="3">
    <location>
        <begin position="238"/>
        <end position="303"/>
    </location>
</feature>
<dbReference type="PROSITE" id="PS50110">
    <property type="entry name" value="RESPONSE_REGULATORY"/>
    <property type="match status" value="1"/>
</dbReference>
<dbReference type="GO" id="GO:0003677">
    <property type="term" value="F:DNA binding"/>
    <property type="evidence" value="ECO:0007669"/>
    <property type="project" value="UniProtKB-KW"/>
</dbReference>
<dbReference type="SUPFAM" id="SSF46894">
    <property type="entry name" value="C-terminal effector domain of the bipartite response regulators"/>
    <property type="match status" value="1"/>
</dbReference>
<dbReference type="Pfam" id="PF00196">
    <property type="entry name" value="GerE"/>
    <property type="match status" value="1"/>
</dbReference>
<proteinExistence type="predicted"/>